<proteinExistence type="predicted"/>
<sequence>MFLLFAASSSPSLL</sequence>
<evidence type="ECO:0000313" key="1">
    <source>
        <dbReference type="EMBL" id="JAE38653.1"/>
    </source>
</evidence>
<protein>
    <submittedName>
        <fullName evidence="1">Uncharacterized protein</fullName>
    </submittedName>
</protein>
<organism evidence="1">
    <name type="scientific">Arundo donax</name>
    <name type="common">Giant reed</name>
    <name type="synonym">Donax arundinaceus</name>
    <dbReference type="NCBI Taxonomy" id="35708"/>
    <lineage>
        <taxon>Eukaryota</taxon>
        <taxon>Viridiplantae</taxon>
        <taxon>Streptophyta</taxon>
        <taxon>Embryophyta</taxon>
        <taxon>Tracheophyta</taxon>
        <taxon>Spermatophyta</taxon>
        <taxon>Magnoliopsida</taxon>
        <taxon>Liliopsida</taxon>
        <taxon>Poales</taxon>
        <taxon>Poaceae</taxon>
        <taxon>PACMAD clade</taxon>
        <taxon>Arundinoideae</taxon>
        <taxon>Arundineae</taxon>
        <taxon>Arundo</taxon>
    </lineage>
</organism>
<reference evidence="1" key="1">
    <citation type="submission" date="2014-09" db="EMBL/GenBank/DDBJ databases">
        <authorList>
            <person name="Magalhaes I.L.F."/>
            <person name="Oliveira U."/>
            <person name="Santos F.R."/>
            <person name="Vidigal T.H.D.A."/>
            <person name="Brescovit A.D."/>
            <person name="Santos A.J."/>
        </authorList>
    </citation>
    <scope>NUCLEOTIDE SEQUENCE</scope>
    <source>
        <tissue evidence="1">Shoot tissue taken approximately 20 cm above the soil surface</tissue>
    </source>
</reference>
<name>A0A0A9I0H6_ARUDO</name>
<reference evidence="1" key="2">
    <citation type="journal article" date="2015" name="Data Brief">
        <title>Shoot transcriptome of the giant reed, Arundo donax.</title>
        <authorList>
            <person name="Barrero R.A."/>
            <person name="Guerrero F.D."/>
            <person name="Moolhuijzen P."/>
            <person name="Goolsby J.A."/>
            <person name="Tidwell J."/>
            <person name="Bellgard S.E."/>
            <person name="Bellgard M.I."/>
        </authorList>
    </citation>
    <scope>NUCLEOTIDE SEQUENCE</scope>
    <source>
        <tissue evidence="1">Shoot tissue taken approximately 20 cm above the soil surface</tissue>
    </source>
</reference>
<dbReference type="EMBL" id="GBRH01159243">
    <property type="protein sequence ID" value="JAE38653.1"/>
    <property type="molecule type" value="Transcribed_RNA"/>
</dbReference>
<accession>A0A0A9I0H6</accession>